<evidence type="ECO:0000313" key="2">
    <source>
        <dbReference type="Proteomes" id="UP000321533"/>
    </source>
</evidence>
<sequence length="178" mass="20950">MIRSKQNKTIWTIGHSTRTLDEFIAMLKSFQIELLADIRSFPGSRRYPHFNKEALEVSLPENNIKYIHLRELGGRRKVRPDSVNTGWRVAAFRGYADYMETDAFKIAIKELEAIALKERTAYMCSEAVWWRCHRSLVSDYLKVYKWKVIHIMGIGKSEEHPYTRPARIVGNHLFYNNE</sequence>
<dbReference type="OrthoDB" id="9789109at2"/>
<dbReference type="PANTHER" id="PTHR39337:SF1">
    <property type="entry name" value="BLR5642 PROTEIN"/>
    <property type="match status" value="1"/>
</dbReference>
<dbReference type="KEGG" id="pgin:FRZ67_18195"/>
<dbReference type="PANTHER" id="PTHR39337">
    <property type="entry name" value="BLR5642 PROTEIN"/>
    <property type="match status" value="1"/>
</dbReference>
<dbReference type="InterPro" id="IPR014519">
    <property type="entry name" value="UCP024492"/>
</dbReference>
<dbReference type="InterPro" id="IPR007438">
    <property type="entry name" value="DUF488"/>
</dbReference>
<dbReference type="PIRSF" id="PIRSF024492">
    <property type="entry name" value="UCP024492"/>
    <property type="match status" value="1"/>
</dbReference>
<dbReference type="Proteomes" id="UP000321533">
    <property type="component" value="Chromosome"/>
</dbReference>
<keyword evidence="2" id="KW-1185">Reference proteome</keyword>
<evidence type="ECO:0000313" key="1">
    <source>
        <dbReference type="EMBL" id="QEC69149.1"/>
    </source>
</evidence>
<dbReference type="RefSeq" id="WP_147191910.1">
    <property type="nucleotide sequence ID" value="NZ_CP042435.1"/>
</dbReference>
<gene>
    <name evidence="1" type="ORF">FRZ67_18195</name>
</gene>
<organism evidence="1 2">
    <name type="scientific">Panacibacter ginsenosidivorans</name>
    <dbReference type="NCBI Taxonomy" id="1813871"/>
    <lineage>
        <taxon>Bacteria</taxon>
        <taxon>Pseudomonadati</taxon>
        <taxon>Bacteroidota</taxon>
        <taxon>Chitinophagia</taxon>
        <taxon>Chitinophagales</taxon>
        <taxon>Chitinophagaceae</taxon>
        <taxon>Panacibacter</taxon>
    </lineage>
</organism>
<accession>A0A5B8VD04</accession>
<dbReference type="AlphaFoldDB" id="A0A5B8VD04"/>
<name>A0A5B8VD04_9BACT</name>
<proteinExistence type="predicted"/>
<reference evidence="1 2" key="1">
    <citation type="journal article" date="2016" name="Int. J. Syst. Evol. Microbiol.">
        <title>Panacibacter ginsenosidivorans gen. nov., sp. nov., with ginsenoside converting activity isolated from soil of a ginseng field.</title>
        <authorList>
            <person name="Siddiqi M.Z."/>
            <person name="Muhammad Shafi S."/>
            <person name="Choi K.D."/>
            <person name="Im W.T."/>
        </authorList>
    </citation>
    <scope>NUCLEOTIDE SEQUENCE [LARGE SCALE GENOMIC DNA]</scope>
    <source>
        <strain evidence="1 2">Gsoil1550</strain>
    </source>
</reference>
<dbReference type="EMBL" id="CP042435">
    <property type="protein sequence ID" value="QEC69149.1"/>
    <property type="molecule type" value="Genomic_DNA"/>
</dbReference>
<dbReference type="Pfam" id="PF04343">
    <property type="entry name" value="DUF488"/>
    <property type="match status" value="1"/>
</dbReference>
<protein>
    <submittedName>
        <fullName evidence="1">DUF488 domain-containing protein</fullName>
    </submittedName>
</protein>